<dbReference type="InterPro" id="IPR000157">
    <property type="entry name" value="TIR_dom"/>
</dbReference>
<organism evidence="2 3">
    <name type="scientific">Desmophyllum pertusum</name>
    <dbReference type="NCBI Taxonomy" id="174260"/>
    <lineage>
        <taxon>Eukaryota</taxon>
        <taxon>Metazoa</taxon>
        <taxon>Cnidaria</taxon>
        <taxon>Anthozoa</taxon>
        <taxon>Hexacorallia</taxon>
        <taxon>Scleractinia</taxon>
        <taxon>Caryophylliina</taxon>
        <taxon>Caryophylliidae</taxon>
        <taxon>Desmophyllum</taxon>
    </lineage>
</organism>
<evidence type="ECO:0000313" key="2">
    <source>
        <dbReference type="EMBL" id="KAJ7380772.1"/>
    </source>
</evidence>
<gene>
    <name evidence="2" type="ORF">OS493_007150</name>
</gene>
<dbReference type="EMBL" id="MU826352">
    <property type="protein sequence ID" value="KAJ7380772.1"/>
    <property type="molecule type" value="Genomic_DNA"/>
</dbReference>
<dbReference type="Proteomes" id="UP001163046">
    <property type="component" value="Unassembled WGS sequence"/>
</dbReference>
<reference evidence="2" key="1">
    <citation type="submission" date="2023-01" db="EMBL/GenBank/DDBJ databases">
        <title>Genome assembly of the deep-sea coral Lophelia pertusa.</title>
        <authorList>
            <person name="Herrera S."/>
            <person name="Cordes E."/>
        </authorList>
    </citation>
    <scope>NUCLEOTIDE SEQUENCE</scope>
    <source>
        <strain evidence="2">USNM1676648</strain>
        <tissue evidence="2">Polyp</tissue>
    </source>
</reference>
<evidence type="ECO:0000259" key="1">
    <source>
        <dbReference type="Pfam" id="PF13676"/>
    </source>
</evidence>
<dbReference type="SUPFAM" id="SSF52200">
    <property type="entry name" value="Toll/Interleukin receptor TIR domain"/>
    <property type="match status" value="1"/>
</dbReference>
<proteinExistence type="predicted"/>
<comment type="caution">
    <text evidence="2">The sequence shown here is derived from an EMBL/GenBank/DDBJ whole genome shotgun (WGS) entry which is preliminary data.</text>
</comment>
<dbReference type="GO" id="GO:0007165">
    <property type="term" value="P:signal transduction"/>
    <property type="evidence" value="ECO:0007669"/>
    <property type="project" value="InterPro"/>
</dbReference>
<dbReference type="OrthoDB" id="9978456at2759"/>
<dbReference type="AlphaFoldDB" id="A0A9X0CYN6"/>
<accession>A0A9X0CYN6</accession>
<dbReference type="PANTHER" id="PTHR46270:SF2">
    <property type="entry name" value="TIR DOMAIN-CONTAINING PROTEIN"/>
    <property type="match status" value="1"/>
</dbReference>
<dbReference type="PANTHER" id="PTHR46270">
    <property type="entry name" value="ARMADILLO-TYPE FOLD-RELATED"/>
    <property type="match status" value="1"/>
</dbReference>
<dbReference type="Gene3D" id="3.40.50.10140">
    <property type="entry name" value="Toll/interleukin-1 receptor homology (TIR) domain"/>
    <property type="match status" value="1"/>
</dbReference>
<name>A0A9X0CYN6_9CNID</name>
<evidence type="ECO:0000313" key="3">
    <source>
        <dbReference type="Proteomes" id="UP001163046"/>
    </source>
</evidence>
<dbReference type="InterPro" id="IPR035897">
    <property type="entry name" value="Toll_tir_struct_dom_sf"/>
</dbReference>
<feature type="domain" description="TIR" evidence="1">
    <location>
        <begin position="5"/>
        <end position="84"/>
    </location>
</feature>
<dbReference type="Pfam" id="PF13676">
    <property type="entry name" value="TIR_2"/>
    <property type="match status" value="1"/>
</dbReference>
<protein>
    <recommendedName>
        <fullName evidence="1">TIR domain-containing protein</fullName>
    </recommendedName>
</protein>
<sequence length="113" mass="12837">MDIDEMGGSTLESMASAVENASVVLVCVSQKYKESPNCRSEAEYTFQLHKDIIPLMMDHKYRPDGWLGFIVGSKFWIDFSEKYKLDSSSDKLAKELGNRGKIASQENYRSSRD</sequence>
<keyword evidence="3" id="KW-1185">Reference proteome</keyword>